<reference evidence="2 3" key="1">
    <citation type="journal article" date="2013" name="J. Mol. Microbiol. Biotechnol.">
        <title>Analysis of the Complete Genomes of Acholeplasma brassicae , A. palmae and A. laidlawii and Their Comparison to the Obligate Parasites from ' Candidatus Phytoplasma'.</title>
        <authorList>
            <person name="Kube M."/>
            <person name="Siewert C."/>
            <person name="Migdoll A.M."/>
            <person name="Duduk B."/>
            <person name="Holz S."/>
            <person name="Rabus R."/>
            <person name="Seemuller E."/>
            <person name="Mitrovic J."/>
            <person name="Muller I."/>
            <person name="Buttner C."/>
            <person name="Reinhardt R."/>
        </authorList>
    </citation>
    <scope>NUCLEOTIDE SEQUENCE [LARGE SCALE GENOMIC DNA]</scope>
    <source>
        <strain evidence="2 3">J233</strain>
    </source>
</reference>
<protein>
    <submittedName>
        <fullName evidence="2">Uncharacterized protein</fullName>
    </submittedName>
</protein>
<dbReference type="RefSeq" id="WP_026659128.1">
    <property type="nucleotide sequence ID" value="NC_022538.1"/>
</dbReference>
<evidence type="ECO:0000313" key="2">
    <source>
        <dbReference type="EMBL" id="CCV64344.1"/>
    </source>
</evidence>
<keyword evidence="1" id="KW-0472">Membrane</keyword>
<dbReference type="STRING" id="1318466.BN85407670"/>
<accession>U4KKP3</accession>
<proteinExistence type="predicted"/>
<keyword evidence="1" id="KW-1133">Transmembrane helix</keyword>
<sequence>MKKRNLYMISSFLLITIVGIVIYFLNTNHHQMIIPKKKHYILYETKNYIKQPIYTKEKNNEFTKAVSNKELIFPDKLKVLKYELTPSSKEQDYYKFNLVIYFKEQNIIELEEKLIFYYKNQTYDLGLLTINFLKEYQSFSIYSLEGIKDNKAHLKSITLNSKNNQITNIYLGSQSLVFTIHKVEENIYRYTIQIPTEDYILDEAYLTLIDSEGSTHILLQYRYFIEHELLKALKYLN</sequence>
<dbReference type="EMBL" id="FO681347">
    <property type="protein sequence ID" value="CCV64344.1"/>
    <property type="molecule type" value="Genomic_DNA"/>
</dbReference>
<dbReference type="KEGG" id="apal:BN85407670"/>
<name>U4KKP3_ALTPJ</name>
<dbReference type="AlphaFoldDB" id="U4KKP3"/>
<organism evidence="2 3">
    <name type="scientific">Alteracholeplasma palmae (strain ATCC 49389 / J233)</name>
    <name type="common">Acholeplasma palmae</name>
    <dbReference type="NCBI Taxonomy" id="1318466"/>
    <lineage>
        <taxon>Bacteria</taxon>
        <taxon>Bacillati</taxon>
        <taxon>Mycoplasmatota</taxon>
        <taxon>Mollicutes</taxon>
        <taxon>Acholeplasmatales</taxon>
        <taxon>Acholeplasmataceae</taxon>
        <taxon>Acholeplasma</taxon>
    </lineage>
</organism>
<dbReference type="HOGENOM" id="CLU_1163867_0_0_14"/>
<dbReference type="Proteomes" id="UP000032740">
    <property type="component" value="Chromosome"/>
</dbReference>
<evidence type="ECO:0000256" key="1">
    <source>
        <dbReference type="SAM" id="Phobius"/>
    </source>
</evidence>
<keyword evidence="1" id="KW-0812">Transmembrane</keyword>
<feature type="transmembrane region" description="Helical" evidence="1">
    <location>
        <begin position="6"/>
        <end position="26"/>
    </location>
</feature>
<evidence type="ECO:0000313" key="3">
    <source>
        <dbReference type="Proteomes" id="UP000032740"/>
    </source>
</evidence>
<gene>
    <name evidence="2" type="ORF">BN85407670</name>
</gene>
<keyword evidence="3" id="KW-1185">Reference proteome</keyword>